<reference evidence="6" key="1">
    <citation type="submission" date="2024-02" db="EMBL/GenBank/DDBJ databases">
        <authorList>
            <consortium name="ELIXIR-Norway"/>
            <consortium name="Elixir Norway"/>
        </authorList>
    </citation>
    <scope>NUCLEOTIDE SEQUENCE</scope>
</reference>
<dbReference type="SMART" id="SM00220">
    <property type="entry name" value="S_TKc"/>
    <property type="match status" value="1"/>
</dbReference>
<dbReference type="PANTHER" id="PTHR47989">
    <property type="entry name" value="OS01G0750732 PROTEIN"/>
    <property type="match status" value="1"/>
</dbReference>
<dbReference type="InterPro" id="IPR008271">
    <property type="entry name" value="Ser/Thr_kinase_AS"/>
</dbReference>
<dbReference type="SUPFAM" id="SSF56112">
    <property type="entry name" value="Protein kinase-like (PK-like)"/>
    <property type="match status" value="1"/>
</dbReference>
<feature type="region of interest" description="Disordered" evidence="3">
    <location>
        <begin position="611"/>
        <end position="630"/>
    </location>
</feature>
<gene>
    <name evidence="6" type="ORF">CSSPTR1EN2_LOCUS6592</name>
</gene>
<organism evidence="6 7">
    <name type="scientific">Sphagnum troendelagicum</name>
    <dbReference type="NCBI Taxonomy" id="128251"/>
    <lineage>
        <taxon>Eukaryota</taxon>
        <taxon>Viridiplantae</taxon>
        <taxon>Streptophyta</taxon>
        <taxon>Embryophyta</taxon>
        <taxon>Bryophyta</taxon>
        <taxon>Sphagnophytina</taxon>
        <taxon>Sphagnopsida</taxon>
        <taxon>Sphagnales</taxon>
        <taxon>Sphagnaceae</taxon>
        <taxon>Sphagnum</taxon>
    </lineage>
</organism>
<evidence type="ECO:0000259" key="5">
    <source>
        <dbReference type="PROSITE" id="PS50011"/>
    </source>
</evidence>
<dbReference type="Pfam" id="PF19160">
    <property type="entry name" value="SPARK"/>
    <property type="match status" value="1"/>
</dbReference>
<feature type="transmembrane region" description="Helical" evidence="4">
    <location>
        <begin position="305"/>
        <end position="330"/>
    </location>
</feature>
<keyword evidence="1" id="KW-0547">Nucleotide-binding</keyword>
<name>A0ABP0TQY1_9BRYO</name>
<protein>
    <recommendedName>
        <fullName evidence="5">Protein kinase domain-containing protein</fullName>
    </recommendedName>
</protein>
<keyword evidence="4" id="KW-0812">Transmembrane</keyword>
<evidence type="ECO:0000256" key="3">
    <source>
        <dbReference type="SAM" id="MobiDB-lite"/>
    </source>
</evidence>
<dbReference type="Gene3D" id="3.30.200.20">
    <property type="entry name" value="Phosphorylase Kinase, domain 1"/>
    <property type="match status" value="1"/>
</dbReference>
<proteinExistence type="predicted"/>
<evidence type="ECO:0000313" key="6">
    <source>
        <dbReference type="EMBL" id="CAK9202808.1"/>
    </source>
</evidence>
<dbReference type="Pfam" id="PF07714">
    <property type="entry name" value="PK_Tyr_Ser-Thr"/>
    <property type="match status" value="1"/>
</dbReference>
<evidence type="ECO:0000256" key="2">
    <source>
        <dbReference type="ARBA" id="ARBA00022840"/>
    </source>
</evidence>
<keyword evidence="4" id="KW-1133">Transmembrane helix</keyword>
<dbReference type="EMBL" id="OZ019905">
    <property type="protein sequence ID" value="CAK9202808.1"/>
    <property type="molecule type" value="Genomic_DNA"/>
</dbReference>
<feature type="compositionally biased region" description="Low complexity" evidence="3">
    <location>
        <begin position="619"/>
        <end position="630"/>
    </location>
</feature>
<keyword evidence="4" id="KW-0472">Membrane</keyword>
<dbReference type="Proteomes" id="UP001497512">
    <property type="component" value="Chromosome 13"/>
</dbReference>
<evidence type="ECO:0000256" key="4">
    <source>
        <dbReference type="SAM" id="Phobius"/>
    </source>
</evidence>
<dbReference type="Gene3D" id="1.10.510.10">
    <property type="entry name" value="Transferase(Phosphotransferase) domain 1"/>
    <property type="match status" value="1"/>
</dbReference>
<dbReference type="InterPro" id="IPR001245">
    <property type="entry name" value="Ser-Thr/Tyr_kinase_cat_dom"/>
</dbReference>
<keyword evidence="7" id="KW-1185">Reference proteome</keyword>
<feature type="domain" description="Protein kinase" evidence="5">
    <location>
        <begin position="375"/>
        <end position="731"/>
    </location>
</feature>
<dbReference type="InterPro" id="IPR000719">
    <property type="entry name" value="Prot_kinase_dom"/>
</dbReference>
<evidence type="ECO:0000313" key="7">
    <source>
        <dbReference type="Proteomes" id="UP001497512"/>
    </source>
</evidence>
<feature type="transmembrane region" description="Helical" evidence="4">
    <location>
        <begin position="14"/>
        <end position="35"/>
    </location>
</feature>
<sequence>MLQGNFFHWWSWRLIRLVVNFCSWMLLVSLVACAADRSGGAGAGAGTASTSRLLQVAPAAALQRNTNVTEYSTALTTSFAAISPSPETGTIDDGQTCPLNFTALDKFPYIAQQAADEALDNATRCLALHDGLAVVMSEYLKNTNFFLVPAETAPACLQAYDAQLAKQGFMTSTTTLSSMCGMSASDIARGTDHCDHIQTLDDFKRLITISVSAAVNNSCSGVLGSGNSRSTLCPACISQMVTMATALGRQANGSSISSTSAGCYNYTLLYVGAFVQPGGPLDPTAVVCLWNILPDQVQGMRSSKVVHVIIGAAAVVVVSMGAAVILFLLYRQREIAKQIAYVKHTTQMVECSSVSADFAMVWYSLDEMKAATHNFATDTIAGSGAFANVYRGVLEDGTEIAVKRFKNCSPNGDADFIREVEALSNARHKNLVTLRGCCIASSSSSTGQYVMGVPENIHQRIIVCDFMQNGSLHDFLFRSPTTAASPEQLLEQLSASSSNTKILDWPTRQKIAIDMARGIDYLHYRAQPQILHRDIKSSNILLDSDFNARVSDFGLAKFTPDGITHLTTRAAGTFGYIAPEYALYGQLTERSDVYSFGVVLLELISGRKALLPGPPAPTPTTTMTTTTKPTTTATTTQAADENSGFTLITDWANSLVKSGNWIEVLDPRMMMTMNKSNNPNMSDDEASSINYLGDMERFVTVALLCAHPQIAYRPTITQALRILENPQHEVPVLPDRPIPVTLERRRINDAVGGSANLFSTSQGFQSFATVSSLGSSYMAR</sequence>
<evidence type="ECO:0000256" key="1">
    <source>
        <dbReference type="ARBA" id="ARBA00022741"/>
    </source>
</evidence>
<dbReference type="InterPro" id="IPR043891">
    <property type="entry name" value="SPARK"/>
</dbReference>
<dbReference type="PROSITE" id="PS00108">
    <property type="entry name" value="PROTEIN_KINASE_ST"/>
    <property type="match status" value="1"/>
</dbReference>
<dbReference type="InterPro" id="IPR011009">
    <property type="entry name" value="Kinase-like_dom_sf"/>
</dbReference>
<keyword evidence="2" id="KW-0067">ATP-binding</keyword>
<dbReference type="PROSITE" id="PS50011">
    <property type="entry name" value="PROTEIN_KINASE_DOM"/>
    <property type="match status" value="1"/>
</dbReference>
<dbReference type="PANTHER" id="PTHR47989:SF62">
    <property type="entry name" value="OS05G0423500 PROTEIN"/>
    <property type="match status" value="1"/>
</dbReference>
<accession>A0ABP0TQY1</accession>